<comment type="caution">
    <text evidence="3">The sequence shown here is derived from an EMBL/GenBank/DDBJ whole genome shotgun (WGS) entry which is preliminary data.</text>
</comment>
<name>A0ABQ5ZM61_9HYPH</name>
<dbReference type="Pfam" id="PF08327">
    <property type="entry name" value="AHSA1"/>
    <property type="match status" value="1"/>
</dbReference>
<proteinExistence type="inferred from homology"/>
<dbReference type="RefSeq" id="WP_244767856.1">
    <property type="nucleotide sequence ID" value="NZ_BSOP01000044.1"/>
</dbReference>
<evidence type="ECO:0000313" key="3">
    <source>
        <dbReference type="EMBL" id="GLR53954.1"/>
    </source>
</evidence>
<dbReference type="InterPro" id="IPR013538">
    <property type="entry name" value="ASHA1/2-like_C"/>
</dbReference>
<dbReference type="Proteomes" id="UP001156702">
    <property type="component" value="Unassembled WGS sequence"/>
</dbReference>
<evidence type="ECO:0000256" key="1">
    <source>
        <dbReference type="ARBA" id="ARBA00006817"/>
    </source>
</evidence>
<evidence type="ECO:0000259" key="2">
    <source>
        <dbReference type="Pfam" id="PF08327"/>
    </source>
</evidence>
<dbReference type="EMBL" id="BSOP01000044">
    <property type="protein sequence ID" value="GLR53954.1"/>
    <property type="molecule type" value="Genomic_DNA"/>
</dbReference>
<reference evidence="4" key="1">
    <citation type="journal article" date="2019" name="Int. J. Syst. Evol. Microbiol.">
        <title>The Global Catalogue of Microorganisms (GCM) 10K type strain sequencing project: providing services to taxonomists for standard genome sequencing and annotation.</title>
        <authorList>
            <consortium name="The Broad Institute Genomics Platform"/>
            <consortium name="The Broad Institute Genome Sequencing Center for Infectious Disease"/>
            <person name="Wu L."/>
            <person name="Ma J."/>
        </authorList>
    </citation>
    <scope>NUCLEOTIDE SEQUENCE [LARGE SCALE GENOMIC DNA]</scope>
    <source>
        <strain evidence="4">NBRC 102122</strain>
    </source>
</reference>
<feature type="domain" description="Activator of Hsp90 ATPase homologue 1/2-like C-terminal" evidence="2">
    <location>
        <begin position="20"/>
        <end position="153"/>
    </location>
</feature>
<dbReference type="InterPro" id="IPR023393">
    <property type="entry name" value="START-like_dom_sf"/>
</dbReference>
<dbReference type="SUPFAM" id="SSF55961">
    <property type="entry name" value="Bet v1-like"/>
    <property type="match status" value="1"/>
</dbReference>
<organism evidence="3 4">
    <name type="scientific">Shinella yambaruensis</name>
    <dbReference type="NCBI Taxonomy" id="415996"/>
    <lineage>
        <taxon>Bacteria</taxon>
        <taxon>Pseudomonadati</taxon>
        <taxon>Pseudomonadota</taxon>
        <taxon>Alphaproteobacteria</taxon>
        <taxon>Hyphomicrobiales</taxon>
        <taxon>Rhizobiaceae</taxon>
        <taxon>Shinella</taxon>
    </lineage>
</organism>
<dbReference type="Gene3D" id="3.30.530.20">
    <property type="match status" value="1"/>
</dbReference>
<protein>
    <submittedName>
        <fullName evidence="3">Activator of HSP90 ATPase</fullName>
    </submittedName>
</protein>
<keyword evidence="4" id="KW-1185">Reference proteome</keyword>
<evidence type="ECO:0000313" key="4">
    <source>
        <dbReference type="Proteomes" id="UP001156702"/>
    </source>
</evidence>
<accession>A0ABQ5ZM61</accession>
<gene>
    <name evidence="3" type="ORF">GCM10007923_51710</name>
</gene>
<sequence length="159" mass="17374">MNMTDPKIVHGSFTLDRLYDAPLAKVFAAYVEAEARYRWLISSDGWTVHEYRPAGRAVAGAQEFSRFSPPGAEVVLTNETTFLEVREGECVILAYAMTLDGTPLSASLLTAEFQAEDGRTRLLLTEQGAYRDGNIEGRKEGTRGLLEQLAKEVAASAAA</sequence>
<comment type="similarity">
    <text evidence="1">Belongs to the AHA1 family.</text>
</comment>